<proteinExistence type="predicted"/>
<evidence type="ECO:0000313" key="1">
    <source>
        <dbReference type="EMBL" id="HIR92010.1"/>
    </source>
</evidence>
<evidence type="ECO:0000313" key="2">
    <source>
        <dbReference type="Proteomes" id="UP000886841"/>
    </source>
</evidence>
<reference evidence="1" key="1">
    <citation type="submission" date="2020-10" db="EMBL/GenBank/DDBJ databases">
        <authorList>
            <person name="Gilroy R."/>
        </authorList>
    </citation>
    <scope>NUCLEOTIDE SEQUENCE</scope>
    <source>
        <strain evidence="1">ChiSxjej1B13-7041</strain>
    </source>
</reference>
<protein>
    <submittedName>
        <fullName evidence="1">Uncharacterized protein</fullName>
    </submittedName>
</protein>
<sequence>MVMVLQFQRKMYSTGKQKKVRNKQNTPGMIKYPFWQMTYQNPKAVYACLNQGEAFAPQEIAAYFIRMPHFLYVN</sequence>
<reference evidence="1" key="2">
    <citation type="journal article" date="2021" name="PeerJ">
        <title>Extensive microbial diversity within the chicken gut microbiome revealed by metagenomics and culture.</title>
        <authorList>
            <person name="Gilroy R."/>
            <person name="Ravi A."/>
            <person name="Getino M."/>
            <person name="Pursley I."/>
            <person name="Horton D.L."/>
            <person name="Alikhan N.F."/>
            <person name="Baker D."/>
            <person name="Gharbi K."/>
            <person name="Hall N."/>
            <person name="Watson M."/>
            <person name="Adriaenssens E.M."/>
            <person name="Foster-Nyarko E."/>
            <person name="Jarju S."/>
            <person name="Secka A."/>
            <person name="Antonio M."/>
            <person name="Oren A."/>
            <person name="Chaudhuri R.R."/>
            <person name="La Ragione R."/>
            <person name="Hildebrand F."/>
            <person name="Pallen M.J."/>
        </authorList>
    </citation>
    <scope>NUCLEOTIDE SEQUENCE</scope>
    <source>
        <strain evidence="1">ChiSxjej1B13-7041</strain>
    </source>
</reference>
<comment type="caution">
    <text evidence="1">The sequence shown here is derived from an EMBL/GenBank/DDBJ whole genome shotgun (WGS) entry which is preliminary data.</text>
</comment>
<name>A0A9D1EHH1_9FIRM</name>
<dbReference type="EMBL" id="DVHU01000009">
    <property type="protein sequence ID" value="HIR92010.1"/>
    <property type="molecule type" value="Genomic_DNA"/>
</dbReference>
<gene>
    <name evidence="1" type="ORF">IAB98_01140</name>
</gene>
<dbReference type="AlphaFoldDB" id="A0A9D1EHH1"/>
<dbReference type="Proteomes" id="UP000886841">
    <property type="component" value="Unassembled WGS sequence"/>
</dbReference>
<accession>A0A9D1EHH1</accession>
<organism evidence="1 2">
    <name type="scientific">Candidatus Egerieimonas intestinavium</name>
    <dbReference type="NCBI Taxonomy" id="2840777"/>
    <lineage>
        <taxon>Bacteria</taxon>
        <taxon>Bacillati</taxon>
        <taxon>Bacillota</taxon>
        <taxon>Clostridia</taxon>
        <taxon>Lachnospirales</taxon>
        <taxon>Lachnospiraceae</taxon>
        <taxon>Lachnospiraceae incertae sedis</taxon>
        <taxon>Candidatus Egerieimonas</taxon>
    </lineage>
</organism>